<gene>
    <name evidence="2" type="ORF">M4L89_10795</name>
</gene>
<keyword evidence="1" id="KW-0732">Signal</keyword>
<dbReference type="RefSeq" id="WP_277583420.1">
    <property type="nucleotide sequence ID" value="NZ_JAMBPY010000005.1"/>
</dbReference>
<reference evidence="2" key="1">
    <citation type="submission" date="2022-05" db="EMBL/GenBank/DDBJ databases">
        <title>Comparative genomics of Staphylococcus equorum isolates.</title>
        <authorList>
            <person name="Luelf R.H."/>
        </authorList>
    </citation>
    <scope>NUCLEOTIDE SEQUENCE</scope>
    <source>
        <strain evidence="2">TMW 2.2497</strain>
    </source>
</reference>
<dbReference type="AlphaFoldDB" id="A0A9X4L5C5"/>
<sequence length="246" mass="27910">MKNLILSIMAFFLACCLCFLLFIATNQQALAKVHETISSCSNNDKRTETKGDDNHNSDNTISAAVKDVEQEEPYNAEAYVPIAKKTTHNLKNNEIGNSNLPKFSEAQKEAQTLVNKDNNAANAYNDYGIDRTCQGAYYYIFTFENKEQPNTFYRVTVDKNNKAHIFDKSYRVKEQQTSNTPSISPQESKVIAEKYAKDELGENAVLKNVKTSKEGMFYTFYESKTEKEYKVVVNKVGDVVRQPSLN</sequence>
<comment type="caution">
    <text evidence="2">The sequence shown here is derived from an EMBL/GenBank/DDBJ whole genome shotgun (WGS) entry which is preliminary data.</text>
</comment>
<feature type="chain" id="PRO_5040947537" description="Lipoprotein" evidence="1">
    <location>
        <begin position="32"/>
        <end position="246"/>
    </location>
</feature>
<evidence type="ECO:0000256" key="1">
    <source>
        <dbReference type="SAM" id="SignalP"/>
    </source>
</evidence>
<dbReference type="Proteomes" id="UP001152422">
    <property type="component" value="Unassembled WGS sequence"/>
</dbReference>
<proteinExistence type="predicted"/>
<keyword evidence="3" id="KW-1185">Reference proteome</keyword>
<protein>
    <recommendedName>
        <fullName evidence="4">Lipoprotein</fullName>
    </recommendedName>
</protein>
<name>A0A9X4L5C5_9STAP</name>
<organism evidence="2 3">
    <name type="scientific">Staphylococcus equorum</name>
    <dbReference type="NCBI Taxonomy" id="246432"/>
    <lineage>
        <taxon>Bacteria</taxon>
        <taxon>Bacillati</taxon>
        <taxon>Bacillota</taxon>
        <taxon>Bacilli</taxon>
        <taxon>Bacillales</taxon>
        <taxon>Staphylococcaceae</taxon>
        <taxon>Staphylococcus</taxon>
    </lineage>
</organism>
<evidence type="ECO:0000313" key="3">
    <source>
        <dbReference type="Proteomes" id="UP001152422"/>
    </source>
</evidence>
<feature type="signal peptide" evidence="1">
    <location>
        <begin position="1"/>
        <end position="31"/>
    </location>
</feature>
<accession>A0A9X4L5C5</accession>
<dbReference type="PROSITE" id="PS51257">
    <property type="entry name" value="PROKAR_LIPOPROTEIN"/>
    <property type="match status" value="1"/>
</dbReference>
<evidence type="ECO:0008006" key="4">
    <source>
        <dbReference type="Google" id="ProtNLM"/>
    </source>
</evidence>
<dbReference type="EMBL" id="JAMBQA010000005">
    <property type="protein sequence ID" value="MDG0846710.1"/>
    <property type="molecule type" value="Genomic_DNA"/>
</dbReference>
<evidence type="ECO:0000313" key="2">
    <source>
        <dbReference type="EMBL" id="MDG0846710.1"/>
    </source>
</evidence>